<sequence>MQATYEISILVLGAYLDSKHLIAQSHRMEVTPKHSSSAQQSTAAGVFLQSSRVPLRETPFTVLFPSSSSPSSSLSSPLLLLSISFSSSSSSSSFYSSSSSYYYYYYYYYYY</sequence>
<organism evidence="1 2">
    <name type="scientific">Portunus trituberculatus</name>
    <name type="common">Swimming crab</name>
    <name type="synonym">Neptunus trituberculatus</name>
    <dbReference type="NCBI Taxonomy" id="210409"/>
    <lineage>
        <taxon>Eukaryota</taxon>
        <taxon>Metazoa</taxon>
        <taxon>Ecdysozoa</taxon>
        <taxon>Arthropoda</taxon>
        <taxon>Crustacea</taxon>
        <taxon>Multicrustacea</taxon>
        <taxon>Malacostraca</taxon>
        <taxon>Eumalacostraca</taxon>
        <taxon>Eucarida</taxon>
        <taxon>Decapoda</taxon>
        <taxon>Pleocyemata</taxon>
        <taxon>Brachyura</taxon>
        <taxon>Eubrachyura</taxon>
        <taxon>Portunoidea</taxon>
        <taxon>Portunidae</taxon>
        <taxon>Portuninae</taxon>
        <taxon>Portunus</taxon>
    </lineage>
</organism>
<protein>
    <submittedName>
        <fullName evidence="1">Uncharacterized protein</fullName>
    </submittedName>
</protein>
<reference evidence="1 2" key="1">
    <citation type="submission" date="2019-05" db="EMBL/GenBank/DDBJ databases">
        <title>Another draft genome of Portunus trituberculatus and its Hox gene families provides insights of decapod evolution.</title>
        <authorList>
            <person name="Jeong J.-H."/>
            <person name="Song I."/>
            <person name="Kim S."/>
            <person name="Choi T."/>
            <person name="Kim D."/>
            <person name="Ryu S."/>
            <person name="Kim W."/>
        </authorList>
    </citation>
    <scope>NUCLEOTIDE SEQUENCE [LARGE SCALE GENOMIC DNA]</scope>
    <source>
        <tissue evidence="1">Muscle</tissue>
    </source>
</reference>
<dbReference type="Proteomes" id="UP000324222">
    <property type="component" value="Unassembled WGS sequence"/>
</dbReference>
<dbReference type="AlphaFoldDB" id="A0A5B7IZ29"/>
<keyword evidence="2" id="KW-1185">Reference proteome</keyword>
<evidence type="ECO:0000313" key="2">
    <source>
        <dbReference type="Proteomes" id="UP000324222"/>
    </source>
</evidence>
<comment type="caution">
    <text evidence="1">The sequence shown here is derived from an EMBL/GenBank/DDBJ whole genome shotgun (WGS) entry which is preliminary data.</text>
</comment>
<proteinExistence type="predicted"/>
<evidence type="ECO:0000313" key="1">
    <source>
        <dbReference type="EMBL" id="MPC86687.1"/>
    </source>
</evidence>
<accession>A0A5B7IZ29</accession>
<dbReference type="EMBL" id="VSRR010072199">
    <property type="protein sequence ID" value="MPC86687.1"/>
    <property type="molecule type" value="Genomic_DNA"/>
</dbReference>
<name>A0A5B7IZ29_PORTR</name>
<gene>
    <name evidence="1" type="ORF">E2C01_081523</name>
</gene>